<dbReference type="Gene3D" id="3.30.230.10">
    <property type="match status" value="1"/>
</dbReference>
<dbReference type="SUPFAM" id="SSF55060">
    <property type="entry name" value="GHMP Kinase, C-terminal domain"/>
    <property type="match status" value="1"/>
</dbReference>
<evidence type="ECO:0000256" key="5">
    <source>
        <dbReference type="ARBA" id="ARBA00022741"/>
    </source>
</evidence>
<evidence type="ECO:0000256" key="8">
    <source>
        <dbReference type="ARBA" id="ARBA00032554"/>
    </source>
</evidence>
<dbReference type="Proteomes" id="UP000002011">
    <property type="component" value="Chromosome"/>
</dbReference>
<gene>
    <name evidence="9" type="primary">ispE</name>
    <name evidence="12" type="ordered locus">Dfer_4111</name>
</gene>
<dbReference type="HOGENOM" id="CLU_053057_1_1_10"/>
<dbReference type="Pfam" id="PF08544">
    <property type="entry name" value="GHMP_kinases_C"/>
    <property type="match status" value="1"/>
</dbReference>
<evidence type="ECO:0000256" key="1">
    <source>
        <dbReference type="ARBA" id="ARBA00009684"/>
    </source>
</evidence>
<evidence type="ECO:0000256" key="3">
    <source>
        <dbReference type="ARBA" id="ARBA00017473"/>
    </source>
</evidence>
<dbReference type="InterPro" id="IPR036554">
    <property type="entry name" value="GHMP_kinase_C_sf"/>
</dbReference>
<dbReference type="EC" id="2.7.1.148" evidence="2 9"/>
<sequence>MLVFPNAKINIGLNIVEKRPDGFHNIESCFYPVGWSDALEITQAEQFSFHADGIAIPGNASDNLCIKAYEMLRSDYHLPPVKIHLLKTVPIGAGLGGGSADAAFAIKALNQLFNLNISVGEQEEYARRIGSDCAFFIRNKPMYCFGKGDEFDAIDINISGKWIALVNPGIHISTVEAYSGVVAKRSTGDLRTILSGPITGWKDHVRNDFEATLFQKYPLLADTKDKLYDLGAEYAAMSGSGSTLFGIFKEEQNVKQHFPDFRLWQGFLR</sequence>
<dbReference type="InterPro" id="IPR014721">
    <property type="entry name" value="Ribsml_uS5_D2-typ_fold_subgr"/>
</dbReference>
<dbReference type="Pfam" id="PF00288">
    <property type="entry name" value="GHMP_kinases_N"/>
    <property type="match status" value="1"/>
</dbReference>
<evidence type="ECO:0000256" key="6">
    <source>
        <dbReference type="ARBA" id="ARBA00022777"/>
    </source>
</evidence>
<dbReference type="NCBIfam" id="TIGR00154">
    <property type="entry name" value="ispE"/>
    <property type="match status" value="1"/>
</dbReference>
<keyword evidence="6 9" id="KW-0418">Kinase</keyword>
<dbReference type="HAMAP" id="MF_00061">
    <property type="entry name" value="IspE"/>
    <property type="match status" value="1"/>
</dbReference>
<dbReference type="GO" id="GO:0050515">
    <property type="term" value="F:4-(cytidine 5'-diphospho)-2-C-methyl-D-erythritol kinase activity"/>
    <property type="evidence" value="ECO:0007669"/>
    <property type="project" value="UniProtKB-UniRule"/>
</dbReference>
<dbReference type="InterPro" id="IPR020568">
    <property type="entry name" value="Ribosomal_Su5_D2-typ_SF"/>
</dbReference>
<evidence type="ECO:0000313" key="12">
    <source>
        <dbReference type="EMBL" id="ACT95314.1"/>
    </source>
</evidence>
<dbReference type="AlphaFoldDB" id="C6VZY7"/>
<dbReference type="OrthoDB" id="9809438at2"/>
<dbReference type="UniPathway" id="UPA00056">
    <property type="reaction ID" value="UER00094"/>
</dbReference>
<dbReference type="PIRSF" id="PIRSF010376">
    <property type="entry name" value="IspE"/>
    <property type="match status" value="1"/>
</dbReference>
<dbReference type="PANTHER" id="PTHR43527:SF2">
    <property type="entry name" value="4-DIPHOSPHOCYTIDYL-2-C-METHYL-D-ERYTHRITOL KINASE, CHLOROPLASTIC"/>
    <property type="match status" value="1"/>
</dbReference>
<dbReference type="Gene3D" id="3.30.70.890">
    <property type="entry name" value="GHMP kinase, C-terminal domain"/>
    <property type="match status" value="1"/>
</dbReference>
<dbReference type="eggNOG" id="COG1947">
    <property type="taxonomic scope" value="Bacteria"/>
</dbReference>
<organism evidence="12 13">
    <name type="scientific">Dyadobacter fermentans (strain ATCC 700827 / DSM 18053 / CIP 107007 / KCTC 52180 / NS114)</name>
    <dbReference type="NCBI Taxonomy" id="471854"/>
    <lineage>
        <taxon>Bacteria</taxon>
        <taxon>Pseudomonadati</taxon>
        <taxon>Bacteroidota</taxon>
        <taxon>Cytophagia</taxon>
        <taxon>Cytophagales</taxon>
        <taxon>Spirosomataceae</taxon>
        <taxon>Dyadobacter</taxon>
    </lineage>
</organism>
<dbReference type="PANTHER" id="PTHR43527">
    <property type="entry name" value="4-DIPHOSPHOCYTIDYL-2-C-METHYL-D-ERYTHRITOL KINASE, CHLOROPLASTIC"/>
    <property type="match status" value="1"/>
</dbReference>
<feature type="active site" evidence="9">
    <location>
        <position position="8"/>
    </location>
</feature>
<accession>C6VZY7</accession>
<feature type="active site" evidence="9">
    <location>
        <position position="132"/>
    </location>
</feature>
<comment type="pathway">
    <text evidence="9">Isoprenoid biosynthesis; isopentenyl diphosphate biosynthesis via DXP pathway; isopentenyl diphosphate from 1-deoxy-D-xylulose 5-phosphate: step 3/6.</text>
</comment>
<keyword evidence="7 9" id="KW-0067">ATP-binding</keyword>
<keyword evidence="13" id="KW-1185">Reference proteome</keyword>
<comment type="function">
    <text evidence="9">Catalyzes the phosphorylation of the position 2 hydroxy group of 4-diphosphocytidyl-2C-methyl-D-erythritol.</text>
</comment>
<proteinExistence type="inferred from homology"/>
<evidence type="ECO:0000256" key="2">
    <source>
        <dbReference type="ARBA" id="ARBA00012052"/>
    </source>
</evidence>
<feature type="domain" description="GHMP kinase C-terminal" evidence="11">
    <location>
        <begin position="207"/>
        <end position="255"/>
    </location>
</feature>
<evidence type="ECO:0000256" key="7">
    <source>
        <dbReference type="ARBA" id="ARBA00022840"/>
    </source>
</evidence>
<dbReference type="STRING" id="471854.Dfer_4111"/>
<feature type="binding site" evidence="9">
    <location>
        <begin position="90"/>
        <end position="100"/>
    </location>
    <ligand>
        <name>ATP</name>
        <dbReference type="ChEBI" id="CHEBI:30616"/>
    </ligand>
</feature>
<dbReference type="InterPro" id="IPR004424">
    <property type="entry name" value="IspE"/>
</dbReference>
<evidence type="ECO:0000256" key="4">
    <source>
        <dbReference type="ARBA" id="ARBA00022679"/>
    </source>
</evidence>
<comment type="similarity">
    <text evidence="1 9">Belongs to the GHMP kinase family. IspE subfamily.</text>
</comment>
<dbReference type="GO" id="GO:0019288">
    <property type="term" value="P:isopentenyl diphosphate biosynthetic process, methylerythritol 4-phosphate pathway"/>
    <property type="evidence" value="ECO:0007669"/>
    <property type="project" value="UniProtKB-UniRule"/>
</dbReference>
<dbReference type="SUPFAM" id="SSF54211">
    <property type="entry name" value="Ribosomal protein S5 domain 2-like"/>
    <property type="match status" value="1"/>
</dbReference>
<keyword evidence="4 9" id="KW-0808">Transferase</keyword>
<keyword evidence="9" id="KW-0414">Isoprene biosynthesis</keyword>
<dbReference type="InterPro" id="IPR006204">
    <property type="entry name" value="GHMP_kinase_N_dom"/>
</dbReference>
<reference evidence="12 13" key="1">
    <citation type="journal article" date="2009" name="Stand. Genomic Sci.">
        <title>Complete genome sequence of Dyadobacter fermentans type strain (NS114).</title>
        <authorList>
            <person name="Lang E."/>
            <person name="Lapidus A."/>
            <person name="Chertkov O."/>
            <person name="Brettin T."/>
            <person name="Detter J.C."/>
            <person name="Han C."/>
            <person name="Copeland A."/>
            <person name="Glavina Del Rio T."/>
            <person name="Nolan M."/>
            <person name="Chen F."/>
            <person name="Lucas S."/>
            <person name="Tice H."/>
            <person name="Cheng J.F."/>
            <person name="Land M."/>
            <person name="Hauser L."/>
            <person name="Chang Y.J."/>
            <person name="Jeffries C.D."/>
            <person name="Kopitz M."/>
            <person name="Bruce D."/>
            <person name="Goodwin L."/>
            <person name="Pitluck S."/>
            <person name="Ovchinnikova G."/>
            <person name="Pati A."/>
            <person name="Ivanova N."/>
            <person name="Mavrommatis K."/>
            <person name="Chen A."/>
            <person name="Palaniappan K."/>
            <person name="Chain P."/>
            <person name="Bristow J."/>
            <person name="Eisen J.A."/>
            <person name="Markowitz V."/>
            <person name="Hugenholtz P."/>
            <person name="Goker M."/>
            <person name="Rohde M."/>
            <person name="Kyrpides N.C."/>
            <person name="Klenk H.P."/>
        </authorList>
    </citation>
    <scope>NUCLEOTIDE SEQUENCE [LARGE SCALE GENOMIC DNA]</scope>
    <source>
        <strain evidence="13">ATCC 700827 / DSM 18053 / CIP 107007 / KCTC 52180 / NS114</strain>
    </source>
</reference>
<keyword evidence="5 9" id="KW-0547">Nucleotide-binding</keyword>
<feature type="domain" description="GHMP kinase N-terminal" evidence="10">
    <location>
        <begin position="63"/>
        <end position="137"/>
    </location>
</feature>
<evidence type="ECO:0000259" key="11">
    <source>
        <dbReference type="Pfam" id="PF08544"/>
    </source>
</evidence>
<dbReference type="GO" id="GO:0016114">
    <property type="term" value="P:terpenoid biosynthetic process"/>
    <property type="evidence" value="ECO:0007669"/>
    <property type="project" value="UniProtKB-UniRule"/>
</dbReference>
<comment type="catalytic activity">
    <reaction evidence="9">
        <text>4-CDP-2-C-methyl-D-erythritol + ATP = 4-CDP-2-C-methyl-D-erythritol 2-phosphate + ADP + H(+)</text>
        <dbReference type="Rhea" id="RHEA:18437"/>
        <dbReference type="ChEBI" id="CHEBI:15378"/>
        <dbReference type="ChEBI" id="CHEBI:30616"/>
        <dbReference type="ChEBI" id="CHEBI:57823"/>
        <dbReference type="ChEBI" id="CHEBI:57919"/>
        <dbReference type="ChEBI" id="CHEBI:456216"/>
        <dbReference type="EC" id="2.7.1.148"/>
    </reaction>
</comment>
<dbReference type="KEGG" id="dfe:Dfer_4111"/>
<dbReference type="InterPro" id="IPR013750">
    <property type="entry name" value="GHMP_kinase_C_dom"/>
</dbReference>
<dbReference type="RefSeq" id="WP_015813557.1">
    <property type="nucleotide sequence ID" value="NC_013037.1"/>
</dbReference>
<dbReference type="GO" id="GO:0005524">
    <property type="term" value="F:ATP binding"/>
    <property type="evidence" value="ECO:0007669"/>
    <property type="project" value="UniProtKB-UniRule"/>
</dbReference>
<dbReference type="EMBL" id="CP001619">
    <property type="protein sequence ID" value="ACT95314.1"/>
    <property type="molecule type" value="Genomic_DNA"/>
</dbReference>
<evidence type="ECO:0000259" key="10">
    <source>
        <dbReference type="Pfam" id="PF00288"/>
    </source>
</evidence>
<name>C6VZY7_DYAFD</name>
<evidence type="ECO:0000256" key="9">
    <source>
        <dbReference type="HAMAP-Rule" id="MF_00061"/>
    </source>
</evidence>
<evidence type="ECO:0000313" key="13">
    <source>
        <dbReference type="Proteomes" id="UP000002011"/>
    </source>
</evidence>
<protein>
    <recommendedName>
        <fullName evidence="3 9">4-diphosphocytidyl-2-C-methyl-D-erythritol kinase</fullName>
        <shortName evidence="9">CMK</shortName>
        <ecNumber evidence="2 9">2.7.1.148</ecNumber>
    </recommendedName>
    <alternativeName>
        <fullName evidence="8 9">4-(cytidine-5'-diphospho)-2-C-methyl-D-erythritol kinase</fullName>
    </alternativeName>
</protein>